<dbReference type="HOGENOM" id="CLU_2523912_0_0_10"/>
<reference evidence="1" key="1">
    <citation type="submission" date="2011-09" db="EMBL/GenBank/DDBJ databases">
        <title>The permanent draft genome of Mucilaginibacter paludis DSM 18603.</title>
        <authorList>
            <consortium name="US DOE Joint Genome Institute (JGI-PGF)"/>
            <person name="Lucas S."/>
            <person name="Han J."/>
            <person name="Lapidus A."/>
            <person name="Bruce D."/>
            <person name="Goodwin L."/>
            <person name="Pitluck S."/>
            <person name="Peters L."/>
            <person name="Kyrpides N."/>
            <person name="Mavromatis K."/>
            <person name="Ivanova N."/>
            <person name="Mikhailova N."/>
            <person name="Held B."/>
            <person name="Detter J.C."/>
            <person name="Tapia R."/>
            <person name="Han C."/>
            <person name="Land M."/>
            <person name="Hauser L."/>
            <person name="Markowitz V."/>
            <person name="Cheng J.-F."/>
            <person name="Hugenholtz P."/>
            <person name="Woyke T."/>
            <person name="Wu D."/>
            <person name="Tindall B."/>
            <person name="Brambilla E."/>
            <person name="Klenk H.-P."/>
            <person name="Eisen J.A."/>
        </authorList>
    </citation>
    <scope>NUCLEOTIDE SEQUENCE [LARGE SCALE GENOMIC DNA]</scope>
    <source>
        <strain evidence="1">DSM 18603</strain>
    </source>
</reference>
<organism evidence="1 2">
    <name type="scientific">Mucilaginibacter paludis DSM 18603</name>
    <dbReference type="NCBI Taxonomy" id="714943"/>
    <lineage>
        <taxon>Bacteria</taxon>
        <taxon>Pseudomonadati</taxon>
        <taxon>Bacteroidota</taxon>
        <taxon>Sphingobacteriia</taxon>
        <taxon>Sphingobacteriales</taxon>
        <taxon>Sphingobacteriaceae</taxon>
        <taxon>Mucilaginibacter</taxon>
    </lineage>
</organism>
<gene>
    <name evidence="1" type="ORF">Mucpa_2950</name>
</gene>
<keyword evidence="2" id="KW-1185">Reference proteome</keyword>
<dbReference type="RefSeq" id="WP_008507343.1">
    <property type="nucleotide sequence ID" value="NZ_CM001403.1"/>
</dbReference>
<dbReference type="AlphaFoldDB" id="H1YBY0"/>
<name>H1YBY0_9SPHI</name>
<evidence type="ECO:0000313" key="2">
    <source>
        <dbReference type="Proteomes" id="UP000002774"/>
    </source>
</evidence>
<dbReference type="Proteomes" id="UP000002774">
    <property type="component" value="Chromosome"/>
</dbReference>
<protein>
    <submittedName>
        <fullName evidence="1">Uncharacterized protein</fullName>
    </submittedName>
</protein>
<accession>H1YBY0</accession>
<proteinExistence type="predicted"/>
<sequence>MNYLVIYDLKSRTFDFESYGNSDALITNNIALMQQNKMEVLCAGAADKSEQPHFSAGYRSREIGLLERLYREYEAATQKAIKRW</sequence>
<dbReference type="EMBL" id="CM001403">
    <property type="protein sequence ID" value="EHQ27058.1"/>
    <property type="molecule type" value="Genomic_DNA"/>
</dbReference>
<evidence type="ECO:0000313" key="1">
    <source>
        <dbReference type="EMBL" id="EHQ27058.1"/>
    </source>
</evidence>